<evidence type="ECO:0000313" key="9">
    <source>
        <dbReference type="EMBL" id="TXF12916.1"/>
    </source>
</evidence>
<dbReference type="PANTHER" id="PTHR22726:SF1">
    <property type="entry name" value="METALLOENDOPEPTIDASE OMA1, MITOCHONDRIAL"/>
    <property type="match status" value="1"/>
</dbReference>
<keyword evidence="5 6" id="KW-0482">Metalloprotease</keyword>
<evidence type="ECO:0000256" key="5">
    <source>
        <dbReference type="ARBA" id="ARBA00023049"/>
    </source>
</evidence>
<comment type="caution">
    <text evidence="9">The sequence shown here is derived from an EMBL/GenBank/DDBJ whole genome shotgun (WGS) entry which is preliminary data.</text>
</comment>
<dbReference type="EMBL" id="VPFL01000004">
    <property type="protein sequence ID" value="TXF12916.1"/>
    <property type="molecule type" value="Genomic_DNA"/>
</dbReference>
<gene>
    <name evidence="9" type="ORF">FR698_04630</name>
</gene>
<protein>
    <submittedName>
        <fullName evidence="9">M48 family metallopeptidase</fullName>
    </submittedName>
</protein>
<keyword evidence="4 6" id="KW-0862">Zinc</keyword>
<keyword evidence="2" id="KW-0479">Metal-binding</keyword>
<evidence type="ECO:0000256" key="7">
    <source>
        <dbReference type="SAM" id="SignalP"/>
    </source>
</evidence>
<evidence type="ECO:0000313" key="10">
    <source>
        <dbReference type="Proteomes" id="UP000321201"/>
    </source>
</evidence>
<dbReference type="GO" id="GO:0004222">
    <property type="term" value="F:metalloendopeptidase activity"/>
    <property type="evidence" value="ECO:0007669"/>
    <property type="project" value="InterPro"/>
</dbReference>
<feature type="domain" description="Peptidase M48" evidence="8">
    <location>
        <begin position="71"/>
        <end position="256"/>
    </location>
</feature>
<dbReference type="FunCoup" id="A0A5C7EN03">
    <property type="interactions" value="102"/>
</dbReference>
<keyword evidence="3 6" id="KW-0378">Hydrolase</keyword>
<evidence type="ECO:0000256" key="3">
    <source>
        <dbReference type="ARBA" id="ARBA00022801"/>
    </source>
</evidence>
<keyword evidence="1 6" id="KW-0645">Protease</keyword>
<dbReference type="GO" id="GO:0046872">
    <property type="term" value="F:metal ion binding"/>
    <property type="evidence" value="ECO:0007669"/>
    <property type="project" value="UniProtKB-KW"/>
</dbReference>
<dbReference type="GO" id="GO:0016020">
    <property type="term" value="C:membrane"/>
    <property type="evidence" value="ECO:0007669"/>
    <property type="project" value="TreeGrafter"/>
</dbReference>
<proteinExistence type="inferred from homology"/>
<dbReference type="PANTHER" id="PTHR22726">
    <property type="entry name" value="METALLOENDOPEPTIDASE OMA1"/>
    <property type="match status" value="1"/>
</dbReference>
<evidence type="ECO:0000259" key="8">
    <source>
        <dbReference type="Pfam" id="PF01435"/>
    </source>
</evidence>
<organism evidence="9 10">
    <name type="scientific">Pelomicrobium methylotrophicum</name>
    <dbReference type="NCBI Taxonomy" id="2602750"/>
    <lineage>
        <taxon>Bacteria</taxon>
        <taxon>Pseudomonadati</taxon>
        <taxon>Pseudomonadota</taxon>
        <taxon>Hydrogenophilia</taxon>
        <taxon>Hydrogenophilia incertae sedis</taxon>
        <taxon>Pelomicrobium</taxon>
    </lineage>
</organism>
<sequence length="277" mass="29779">MDVLEGSPMMRSLLALAAAAWLAAGCATNPVTGRSQLMIVSESQAIAASRQAYVQMLAPLEKQGKVNEDPALKARIDRIAERLVAQAVKYRPETAHWDWEIKVIHDPKTVNAWAMAGGKMAIYTGLIDKLNASDDEIAQVLGHEIAHALSAHTAEKMSVALASDLVVTGVAVASDRPQLAATGAALAAALAVQMPNSRTMEAEADRIGIELAAKAGYNPRAALTLWDKMAKLGESRPPEFLSTHPSPETRRRALEALLPQMLVYYQQPGPRPTHPVK</sequence>
<dbReference type="Pfam" id="PF01435">
    <property type="entry name" value="Peptidase_M48"/>
    <property type="match status" value="1"/>
</dbReference>
<reference evidence="9 10" key="1">
    <citation type="submission" date="2019-08" db="EMBL/GenBank/DDBJ databases">
        <title>Pelomicrobium methylotrophicum gen. nov., sp. nov. a moderately thermophilic, facultatively anaerobic, lithoautotrophic and methylotrophic bacterium isolated from a terrestrial mud volcano.</title>
        <authorList>
            <person name="Slobodkina G.B."/>
            <person name="Merkel A.Y."/>
            <person name="Slobodkin A.I."/>
        </authorList>
    </citation>
    <scope>NUCLEOTIDE SEQUENCE [LARGE SCALE GENOMIC DNA]</scope>
    <source>
        <strain evidence="9 10">SM250</strain>
    </source>
</reference>
<evidence type="ECO:0000256" key="2">
    <source>
        <dbReference type="ARBA" id="ARBA00022723"/>
    </source>
</evidence>
<dbReference type="AlphaFoldDB" id="A0A5C7EN03"/>
<dbReference type="CDD" id="cd07331">
    <property type="entry name" value="M48C_Oma1_like"/>
    <property type="match status" value="1"/>
</dbReference>
<keyword evidence="10" id="KW-1185">Reference proteome</keyword>
<comment type="similarity">
    <text evidence="6">Belongs to the peptidase M48 family.</text>
</comment>
<dbReference type="InterPro" id="IPR051156">
    <property type="entry name" value="Mito/Outer_Membr_Metalloprot"/>
</dbReference>
<feature type="chain" id="PRO_5022689687" evidence="7">
    <location>
        <begin position="24"/>
        <end position="277"/>
    </location>
</feature>
<dbReference type="Proteomes" id="UP000321201">
    <property type="component" value="Unassembled WGS sequence"/>
</dbReference>
<evidence type="ECO:0000256" key="6">
    <source>
        <dbReference type="RuleBase" id="RU003983"/>
    </source>
</evidence>
<dbReference type="InterPro" id="IPR001915">
    <property type="entry name" value="Peptidase_M48"/>
</dbReference>
<feature type="signal peptide" evidence="7">
    <location>
        <begin position="1"/>
        <end position="23"/>
    </location>
</feature>
<dbReference type="Gene3D" id="3.30.2010.10">
    <property type="entry name" value="Metalloproteases ('zincins'), catalytic domain"/>
    <property type="match status" value="1"/>
</dbReference>
<evidence type="ECO:0000256" key="4">
    <source>
        <dbReference type="ARBA" id="ARBA00022833"/>
    </source>
</evidence>
<name>A0A5C7EN03_9PROT</name>
<accession>A0A5C7EN03</accession>
<evidence type="ECO:0000256" key="1">
    <source>
        <dbReference type="ARBA" id="ARBA00022670"/>
    </source>
</evidence>
<dbReference type="GO" id="GO:0051603">
    <property type="term" value="P:proteolysis involved in protein catabolic process"/>
    <property type="evidence" value="ECO:0007669"/>
    <property type="project" value="TreeGrafter"/>
</dbReference>
<dbReference type="InParanoid" id="A0A5C7EN03"/>
<keyword evidence="7" id="KW-0732">Signal</keyword>
<dbReference type="OrthoDB" id="108155at2"/>
<comment type="cofactor">
    <cofactor evidence="6">
        <name>Zn(2+)</name>
        <dbReference type="ChEBI" id="CHEBI:29105"/>
    </cofactor>
    <text evidence="6">Binds 1 zinc ion per subunit.</text>
</comment>